<name>A0A919JBN0_9ACTN</name>
<gene>
    <name evidence="1" type="ORF">Afe05nite_86970</name>
</gene>
<evidence type="ECO:0000313" key="1">
    <source>
        <dbReference type="EMBL" id="GIE16857.1"/>
    </source>
</evidence>
<comment type="caution">
    <text evidence="1">The sequence shown here is derived from an EMBL/GenBank/DDBJ whole genome shotgun (WGS) entry which is preliminary data.</text>
</comment>
<dbReference type="EMBL" id="BOMM01000104">
    <property type="protein sequence ID" value="GIE16857.1"/>
    <property type="molecule type" value="Genomic_DNA"/>
</dbReference>
<dbReference type="RefSeq" id="WP_203823181.1">
    <property type="nucleotide sequence ID" value="NZ_BAAABP010000005.1"/>
</dbReference>
<sequence>MPTLESLTTAVELHRPVGYDKYGREAPDPSDAVSYRCRGGCDRTVFADGCMTCQVANGKVA</sequence>
<reference evidence="1" key="1">
    <citation type="submission" date="2021-01" db="EMBL/GenBank/DDBJ databases">
        <title>Whole genome shotgun sequence of Actinoplanes ferrugineus NBRC 15555.</title>
        <authorList>
            <person name="Komaki H."/>
            <person name="Tamura T."/>
        </authorList>
    </citation>
    <scope>NUCLEOTIDE SEQUENCE</scope>
    <source>
        <strain evidence="1">NBRC 15555</strain>
    </source>
</reference>
<proteinExistence type="predicted"/>
<keyword evidence="2" id="KW-1185">Reference proteome</keyword>
<organism evidence="1 2">
    <name type="scientific">Paractinoplanes ferrugineus</name>
    <dbReference type="NCBI Taxonomy" id="113564"/>
    <lineage>
        <taxon>Bacteria</taxon>
        <taxon>Bacillati</taxon>
        <taxon>Actinomycetota</taxon>
        <taxon>Actinomycetes</taxon>
        <taxon>Micromonosporales</taxon>
        <taxon>Micromonosporaceae</taxon>
        <taxon>Paractinoplanes</taxon>
    </lineage>
</organism>
<evidence type="ECO:0000313" key="2">
    <source>
        <dbReference type="Proteomes" id="UP000598174"/>
    </source>
</evidence>
<protein>
    <submittedName>
        <fullName evidence="1">Uncharacterized protein</fullName>
    </submittedName>
</protein>
<dbReference type="AlphaFoldDB" id="A0A919JBN0"/>
<accession>A0A919JBN0</accession>
<dbReference type="Proteomes" id="UP000598174">
    <property type="component" value="Unassembled WGS sequence"/>
</dbReference>